<dbReference type="PIRSF" id="PIRSF028757">
    <property type="entry name" value="LD-carboxypeptidase"/>
    <property type="match status" value="1"/>
</dbReference>
<gene>
    <name evidence="9" type="ORF">ALGA_0770</name>
</gene>
<dbReference type="Gene3D" id="3.50.30.60">
    <property type="entry name" value="LD-carboxypeptidase A C-terminal domain-like"/>
    <property type="match status" value="1"/>
</dbReference>
<dbReference type="InterPro" id="IPR029062">
    <property type="entry name" value="Class_I_gatase-like"/>
</dbReference>
<evidence type="ECO:0000259" key="7">
    <source>
        <dbReference type="Pfam" id="PF02016"/>
    </source>
</evidence>
<dbReference type="SUPFAM" id="SSF52317">
    <property type="entry name" value="Class I glutamine amidotransferase-like"/>
    <property type="match status" value="1"/>
</dbReference>
<dbReference type="Pfam" id="PF17676">
    <property type="entry name" value="Peptidase_S66C"/>
    <property type="match status" value="1"/>
</dbReference>
<dbReference type="GO" id="GO:0008236">
    <property type="term" value="F:serine-type peptidase activity"/>
    <property type="evidence" value="ECO:0007669"/>
    <property type="project" value="UniProtKB-KW"/>
</dbReference>
<dbReference type="RefSeq" id="WP_096428087.1">
    <property type="nucleotide sequence ID" value="NZ_AP018042.1"/>
</dbReference>
<evidence type="ECO:0000256" key="3">
    <source>
        <dbReference type="ARBA" id="ARBA00022670"/>
    </source>
</evidence>
<evidence type="ECO:0000256" key="4">
    <source>
        <dbReference type="ARBA" id="ARBA00022801"/>
    </source>
</evidence>
<dbReference type="InterPro" id="IPR040921">
    <property type="entry name" value="Peptidase_S66C"/>
</dbReference>
<dbReference type="GO" id="GO:0006508">
    <property type="term" value="P:proteolysis"/>
    <property type="evidence" value="ECO:0007669"/>
    <property type="project" value="UniProtKB-KW"/>
</dbReference>
<protein>
    <submittedName>
        <fullName evidence="9">LD-carboxypeptidase</fullName>
    </submittedName>
</protein>
<dbReference type="SUPFAM" id="SSF141986">
    <property type="entry name" value="LD-carboxypeptidase A C-terminal domain-like"/>
    <property type="match status" value="1"/>
</dbReference>
<feature type="domain" description="LD-carboxypeptidase N-terminal" evidence="7">
    <location>
        <begin position="13"/>
        <end position="129"/>
    </location>
</feature>
<comment type="similarity">
    <text evidence="1">Belongs to the peptidase S66 family.</text>
</comment>
<dbReference type="Pfam" id="PF02016">
    <property type="entry name" value="Peptidase_S66"/>
    <property type="match status" value="1"/>
</dbReference>
<keyword evidence="4" id="KW-0378">Hydrolase</keyword>
<evidence type="ECO:0000256" key="2">
    <source>
        <dbReference type="ARBA" id="ARBA00022645"/>
    </source>
</evidence>
<evidence type="ECO:0000313" key="9">
    <source>
        <dbReference type="EMBL" id="BAX79159.1"/>
    </source>
</evidence>
<feature type="active site" description="Nucleophile" evidence="6">
    <location>
        <position position="109"/>
    </location>
</feature>
<feature type="active site" description="Charge relay system" evidence="6">
    <location>
        <position position="274"/>
    </location>
</feature>
<dbReference type="PANTHER" id="PTHR30237:SF2">
    <property type="entry name" value="MUREIN TETRAPEPTIDE CARBOXYPEPTIDASE"/>
    <property type="match status" value="1"/>
</dbReference>
<dbReference type="InterPro" id="IPR027478">
    <property type="entry name" value="LdcA_N"/>
</dbReference>
<dbReference type="KEGG" id="mbas:ALGA_0770"/>
<feature type="domain" description="LD-carboxypeptidase C-terminal" evidence="8">
    <location>
        <begin position="173"/>
        <end position="288"/>
    </location>
</feature>
<keyword evidence="10" id="KW-1185">Reference proteome</keyword>
<dbReference type="OrthoDB" id="9807329at2"/>
<dbReference type="InterPro" id="IPR003507">
    <property type="entry name" value="S66_fam"/>
</dbReference>
<dbReference type="PANTHER" id="PTHR30237">
    <property type="entry name" value="MURAMOYLTETRAPEPTIDE CARBOXYPEPTIDASE"/>
    <property type="match status" value="1"/>
</dbReference>
<evidence type="ECO:0000256" key="5">
    <source>
        <dbReference type="ARBA" id="ARBA00022825"/>
    </source>
</evidence>
<keyword evidence="3" id="KW-0645">Protease</keyword>
<accession>A0A1Y1CFM5</accession>
<dbReference type="Proteomes" id="UP000218267">
    <property type="component" value="Chromosome"/>
</dbReference>
<evidence type="ECO:0000256" key="6">
    <source>
        <dbReference type="PIRSR" id="PIRSR028757-1"/>
    </source>
</evidence>
<evidence type="ECO:0000313" key="10">
    <source>
        <dbReference type="Proteomes" id="UP000218267"/>
    </source>
</evidence>
<dbReference type="InterPro" id="IPR040449">
    <property type="entry name" value="Peptidase_S66_N"/>
</dbReference>
<dbReference type="AlphaFoldDB" id="A0A1Y1CFM5"/>
<dbReference type="GO" id="GO:0004180">
    <property type="term" value="F:carboxypeptidase activity"/>
    <property type="evidence" value="ECO:0007669"/>
    <property type="project" value="UniProtKB-KW"/>
</dbReference>
<feature type="active site" description="Charge relay system" evidence="6">
    <location>
        <position position="204"/>
    </location>
</feature>
<dbReference type="Gene3D" id="3.40.50.10740">
    <property type="entry name" value="Class I glutamine amidotransferase-like"/>
    <property type="match status" value="1"/>
</dbReference>
<name>A0A1Y1CFM5_9BACT</name>
<evidence type="ECO:0000256" key="1">
    <source>
        <dbReference type="ARBA" id="ARBA00010233"/>
    </source>
</evidence>
<dbReference type="EMBL" id="AP018042">
    <property type="protein sequence ID" value="BAX79159.1"/>
    <property type="molecule type" value="Genomic_DNA"/>
</dbReference>
<keyword evidence="2 9" id="KW-0121">Carboxypeptidase</keyword>
<sequence length="307" mass="34247">MYQPAALLIGDKIGIVSPAGKIDPEKVGIAVGKIEDAGYKVVLGNHVFDEENQFAGSDMNRLCDLQLMLDDPEIKAIICARGGYGSVRILEHLDFDLFIRKPKWLVGYSDITVFHSYLNNILGVESLHATMPINFPTDNFDDKSTITLFQSLTGVFENYEISSHQLNRNGITEGELTGGNLSILYSLRGTALDFETDGKILFIEDVGEELYHLDRMMLNLKMGGKLSELQGLIVGGMSDMKTGNPDFGKTAYEIILESIDNYSYPVVFDFPAGHIKENWALPFGRFLKLDVSEKRVKFTWDKSSVIN</sequence>
<reference evidence="9 10" key="1">
    <citation type="journal article" date="2018" name="Mar. Genomics">
        <title>Complete genome sequence of Marinifilaceae bacterium strain SPP2, isolated from the Antarctic marine sediment.</title>
        <authorList>
            <person name="Watanabe M."/>
            <person name="Kojima H."/>
            <person name="Fukui M."/>
        </authorList>
    </citation>
    <scope>NUCLEOTIDE SEQUENCE [LARGE SCALE GENOMIC DNA]</scope>
    <source>
        <strain evidence="9 10">SPP2</strain>
    </source>
</reference>
<evidence type="ECO:0000259" key="8">
    <source>
        <dbReference type="Pfam" id="PF17676"/>
    </source>
</evidence>
<proteinExistence type="inferred from homology"/>
<dbReference type="CDD" id="cd07025">
    <property type="entry name" value="Peptidase_S66"/>
    <property type="match status" value="1"/>
</dbReference>
<reference evidence="10" key="2">
    <citation type="journal article" date="2020" name="Antonie Van Leeuwenhoek">
        <title>Labilibaculum antarcticum sp. nov., a novel facultative anaerobic, psychrotorelant bacterium isolated from marine sediment of Antarctica.</title>
        <authorList>
            <person name="Watanabe M."/>
            <person name="Kojima H."/>
            <person name="Fukui M."/>
        </authorList>
    </citation>
    <scope>NUCLEOTIDE SEQUENCE [LARGE SCALE GENOMIC DNA]</scope>
    <source>
        <strain evidence="10">SPP2</strain>
    </source>
</reference>
<dbReference type="InterPro" id="IPR027461">
    <property type="entry name" value="Carboxypeptidase_A_C_sf"/>
</dbReference>
<organism evidence="9 10">
    <name type="scientific">Labilibaculum antarcticum</name>
    <dbReference type="NCBI Taxonomy" id="1717717"/>
    <lineage>
        <taxon>Bacteria</taxon>
        <taxon>Pseudomonadati</taxon>
        <taxon>Bacteroidota</taxon>
        <taxon>Bacteroidia</taxon>
        <taxon>Marinilabiliales</taxon>
        <taxon>Marinifilaceae</taxon>
        <taxon>Labilibaculum</taxon>
    </lineage>
</organism>
<keyword evidence="5" id="KW-0720">Serine protease</keyword>